<dbReference type="Gene3D" id="6.10.340.10">
    <property type="match status" value="1"/>
</dbReference>
<keyword evidence="4 10" id="KW-0812">Transmembrane</keyword>
<sequence length="687" mass="74808">MFKRLFNGSTVGGKTMLTILPLVLLTLVAMSVVSYKYSETLLKDEIQNKMTAQLNGTINDIEKQLTAHDTLLQGLARTVESVGNGITADEYASLLKKIITANNVTFGAGVWYEPYAYNKETQYFGPYVYKDKDGKVVFTNEFADPKYDFPTKPWYTISKGISGKSIWTDPYYDEGTNATILTDNVPFYDDNGNFKGTITGGIDFITLQKLITDIHLDIESDIYLLNKEGMYLANPNPEKIMKVKITEEENLSLQEAAKNMMVEKTGTFGYNDNGARQVYYEEVPEFGWILAIDVSETDLLAPLKALLNRMLILIGLAIIVTGTVLFLYSRYIVKNIKTVNQFAAAIVQGDLSQNIVVRSNDEFGQMTENLNKMMGNFKGIIEEIVNSSQQLAASAEELTASADEGSRTTEQIVYSIQEVSDGVKQKLAGVDATADSAQQVSVHMQMITQDIQKVTEGSRQTSEKAAIGNSVVRKAVNEMQSIGDKVTEAADVVNILGDKSGEIGQIVALITNIAAQTNLLALNAAIEAARAGEQGRGFAVVAEEVRKLAEQSSDAAGKISALIDEIQKETTKAVMTMNDGTVAVHEGITMVNSAGEAFRDILQGVNDFSKQAQAVADVVQKVGANTETIVASIFDVANIPKEISGSLENVVAGTEEQSASMEEIRRSATSLAQMATDFQGSVTMFKL</sequence>
<feature type="domain" description="Methyl-accepting transducer" evidence="11">
    <location>
        <begin position="401"/>
        <end position="637"/>
    </location>
</feature>
<gene>
    <name evidence="13" type="ORF">SAMN02746098_02211</name>
</gene>
<evidence type="ECO:0000256" key="6">
    <source>
        <dbReference type="ARBA" id="ARBA00023136"/>
    </source>
</evidence>
<dbReference type="SUPFAM" id="SSF58104">
    <property type="entry name" value="Methyl-accepting chemotaxis protein (MCP) signaling domain"/>
    <property type="match status" value="1"/>
</dbReference>
<evidence type="ECO:0000259" key="11">
    <source>
        <dbReference type="PROSITE" id="PS50111"/>
    </source>
</evidence>
<evidence type="ECO:0000256" key="2">
    <source>
        <dbReference type="ARBA" id="ARBA00022475"/>
    </source>
</evidence>
<comment type="subcellular location">
    <subcellularLocation>
        <location evidence="1">Cell membrane</location>
        <topology evidence="1">Multi-pass membrane protein</topology>
    </subcellularLocation>
</comment>
<dbReference type="PROSITE" id="PS50885">
    <property type="entry name" value="HAMP"/>
    <property type="match status" value="1"/>
</dbReference>
<evidence type="ECO:0000256" key="3">
    <source>
        <dbReference type="ARBA" id="ARBA00022500"/>
    </source>
</evidence>
<dbReference type="Proteomes" id="UP000183954">
    <property type="component" value="Unassembled WGS sequence"/>
</dbReference>
<dbReference type="PANTHER" id="PTHR32089:SF114">
    <property type="entry name" value="METHYL-ACCEPTING CHEMOTAXIS PROTEIN MCPB"/>
    <property type="match status" value="1"/>
</dbReference>
<dbReference type="CDD" id="cd12912">
    <property type="entry name" value="PDC2_MCP_like"/>
    <property type="match status" value="1"/>
</dbReference>
<comment type="similarity">
    <text evidence="8">Belongs to the methyl-accepting chemotaxis (MCP) protein family.</text>
</comment>
<organism evidence="13 14">
    <name type="scientific">Desulfosporosinus lacus DSM 15449</name>
    <dbReference type="NCBI Taxonomy" id="1121420"/>
    <lineage>
        <taxon>Bacteria</taxon>
        <taxon>Bacillati</taxon>
        <taxon>Bacillota</taxon>
        <taxon>Clostridia</taxon>
        <taxon>Eubacteriales</taxon>
        <taxon>Desulfitobacteriaceae</taxon>
        <taxon>Desulfosporosinus</taxon>
    </lineage>
</organism>
<dbReference type="Gene3D" id="1.10.287.950">
    <property type="entry name" value="Methyl-accepting chemotaxis protein"/>
    <property type="match status" value="1"/>
</dbReference>
<dbReference type="SMART" id="SM00304">
    <property type="entry name" value="HAMP"/>
    <property type="match status" value="1"/>
</dbReference>
<dbReference type="Pfam" id="PF02743">
    <property type="entry name" value="dCache_1"/>
    <property type="match status" value="1"/>
</dbReference>
<reference evidence="14" key="1">
    <citation type="submission" date="2016-11" db="EMBL/GenBank/DDBJ databases">
        <authorList>
            <person name="Varghese N."/>
            <person name="Submissions S."/>
        </authorList>
    </citation>
    <scope>NUCLEOTIDE SEQUENCE [LARGE SCALE GENOMIC DNA]</scope>
    <source>
        <strain evidence="14">DSM 15449</strain>
    </source>
</reference>
<dbReference type="Gene3D" id="3.30.450.20">
    <property type="entry name" value="PAS domain"/>
    <property type="match status" value="2"/>
</dbReference>
<dbReference type="RefSeq" id="WP_073029797.1">
    <property type="nucleotide sequence ID" value="NZ_FQXJ01000007.1"/>
</dbReference>
<dbReference type="InterPro" id="IPR004089">
    <property type="entry name" value="MCPsignal_dom"/>
</dbReference>
<dbReference type="AlphaFoldDB" id="A0A1M5Y2U2"/>
<accession>A0A1M5Y2U2</accession>
<evidence type="ECO:0000256" key="9">
    <source>
        <dbReference type="PROSITE-ProRule" id="PRU00284"/>
    </source>
</evidence>
<keyword evidence="14" id="KW-1185">Reference proteome</keyword>
<feature type="domain" description="HAMP" evidence="12">
    <location>
        <begin position="330"/>
        <end position="382"/>
    </location>
</feature>
<dbReference type="PANTHER" id="PTHR32089">
    <property type="entry name" value="METHYL-ACCEPTING CHEMOTAXIS PROTEIN MCPB"/>
    <property type="match status" value="1"/>
</dbReference>
<dbReference type="STRING" id="1121420.SAMN02746098_02211"/>
<keyword evidence="2" id="KW-1003">Cell membrane</keyword>
<dbReference type="PROSITE" id="PS50111">
    <property type="entry name" value="CHEMOTAXIS_TRANSDUC_2"/>
    <property type="match status" value="1"/>
</dbReference>
<dbReference type="Pfam" id="PF00672">
    <property type="entry name" value="HAMP"/>
    <property type="match status" value="1"/>
</dbReference>
<dbReference type="CDD" id="cd12913">
    <property type="entry name" value="PDC1_MCP_like"/>
    <property type="match status" value="1"/>
</dbReference>
<dbReference type="Pfam" id="PF00015">
    <property type="entry name" value="MCPsignal"/>
    <property type="match status" value="1"/>
</dbReference>
<proteinExistence type="inferred from homology"/>
<dbReference type="SMART" id="SM00283">
    <property type="entry name" value="MA"/>
    <property type="match status" value="1"/>
</dbReference>
<dbReference type="InterPro" id="IPR033479">
    <property type="entry name" value="dCache_1"/>
</dbReference>
<dbReference type="CDD" id="cd11386">
    <property type="entry name" value="MCP_signal"/>
    <property type="match status" value="1"/>
</dbReference>
<protein>
    <submittedName>
        <fullName evidence="13">Methyl-accepting chemotaxis sensory transducer with Cache sensor</fullName>
    </submittedName>
</protein>
<evidence type="ECO:0000256" key="8">
    <source>
        <dbReference type="ARBA" id="ARBA00029447"/>
    </source>
</evidence>
<keyword evidence="3" id="KW-0145">Chemotaxis</keyword>
<name>A0A1M5Y2U2_9FIRM</name>
<dbReference type="EMBL" id="FQXJ01000007">
    <property type="protein sequence ID" value="SHI06239.1"/>
    <property type="molecule type" value="Genomic_DNA"/>
</dbReference>
<evidence type="ECO:0000313" key="14">
    <source>
        <dbReference type="Proteomes" id="UP000183954"/>
    </source>
</evidence>
<keyword evidence="6 10" id="KW-0472">Membrane</keyword>
<dbReference type="GO" id="GO:0005886">
    <property type="term" value="C:plasma membrane"/>
    <property type="evidence" value="ECO:0007669"/>
    <property type="project" value="UniProtKB-SubCell"/>
</dbReference>
<keyword evidence="7 9" id="KW-0807">Transducer</keyword>
<dbReference type="GO" id="GO:0006935">
    <property type="term" value="P:chemotaxis"/>
    <property type="evidence" value="ECO:0007669"/>
    <property type="project" value="UniProtKB-KW"/>
</dbReference>
<dbReference type="InterPro" id="IPR029151">
    <property type="entry name" value="Sensor-like_sf"/>
</dbReference>
<keyword evidence="5 10" id="KW-1133">Transmembrane helix</keyword>
<evidence type="ECO:0000256" key="1">
    <source>
        <dbReference type="ARBA" id="ARBA00004651"/>
    </source>
</evidence>
<evidence type="ECO:0000256" key="4">
    <source>
        <dbReference type="ARBA" id="ARBA00022692"/>
    </source>
</evidence>
<dbReference type="GO" id="GO:0007165">
    <property type="term" value="P:signal transduction"/>
    <property type="evidence" value="ECO:0007669"/>
    <property type="project" value="UniProtKB-KW"/>
</dbReference>
<dbReference type="OrthoDB" id="9760371at2"/>
<dbReference type="SUPFAM" id="SSF103190">
    <property type="entry name" value="Sensory domain-like"/>
    <property type="match status" value="1"/>
</dbReference>
<feature type="transmembrane region" description="Helical" evidence="10">
    <location>
        <begin position="310"/>
        <end position="328"/>
    </location>
</feature>
<evidence type="ECO:0000256" key="7">
    <source>
        <dbReference type="ARBA" id="ARBA00023224"/>
    </source>
</evidence>
<evidence type="ECO:0000256" key="5">
    <source>
        <dbReference type="ARBA" id="ARBA00022989"/>
    </source>
</evidence>
<evidence type="ECO:0000259" key="12">
    <source>
        <dbReference type="PROSITE" id="PS50885"/>
    </source>
</evidence>
<dbReference type="InterPro" id="IPR003660">
    <property type="entry name" value="HAMP_dom"/>
</dbReference>
<dbReference type="CDD" id="cd06225">
    <property type="entry name" value="HAMP"/>
    <property type="match status" value="1"/>
</dbReference>
<evidence type="ECO:0000313" key="13">
    <source>
        <dbReference type="EMBL" id="SHI06239.1"/>
    </source>
</evidence>
<evidence type="ECO:0000256" key="10">
    <source>
        <dbReference type="SAM" id="Phobius"/>
    </source>
</evidence>